<dbReference type="HOGENOM" id="CLU_649143_0_0_1"/>
<organism evidence="2">
    <name type="scientific">Rhizophagus irregularis (strain DAOM 181602 / DAOM 197198 / MUCL 43194)</name>
    <name type="common">Arbuscular mycorrhizal fungus</name>
    <name type="synonym">Glomus intraradices</name>
    <dbReference type="NCBI Taxonomy" id="747089"/>
    <lineage>
        <taxon>Eukaryota</taxon>
        <taxon>Fungi</taxon>
        <taxon>Fungi incertae sedis</taxon>
        <taxon>Mucoromycota</taxon>
        <taxon>Glomeromycotina</taxon>
        <taxon>Glomeromycetes</taxon>
        <taxon>Glomerales</taxon>
        <taxon>Glomeraceae</taxon>
        <taxon>Rhizophagus</taxon>
    </lineage>
</organism>
<sequence>MDKIIHRVSVINSGVGDMVGLIIAIDVSITAENLIPWNNKTKTNRMLTNALRDERNAQREYGEIAENRKERIGELLREKFAFRLLIQRKETQIAEHRRNAHRLTMRYNNDMQAWQRRYNADTERWRRRHAGCIRQAQNWKGQYRNAQNQNQNLQQQNNNLQQQIFVLQNNAPVNQQIGMAGYPPPRFSGSAHEDVDDFIKNFRLYLTAAGIVTNNPAGKQRAIALFESCLTGKASDWFKQKLKNKKWRLTHVRCGNAVANMAAIIAMNNANITATRINAPDGTVPPAWPAACTGTHIIPAHDVHTDEDWFYAGGEPVDNATPNNVPNGVLNNNNAIVFPDINISQGVLQRYTKYARYANIGDREMRIQFIRGLSPENKLELKRLGLNENLIETMEQIEKEKDNILYGGTHLIHRKNQKLLLKT</sequence>
<evidence type="ECO:0000313" key="2">
    <source>
        <dbReference type="EMBL" id="ESA24067.1"/>
    </source>
</evidence>
<dbReference type="EMBL" id="KI274238">
    <property type="protein sequence ID" value="ESA24067.1"/>
    <property type="molecule type" value="Genomic_DNA"/>
</dbReference>
<gene>
    <name evidence="2" type="ORF">GLOINDRAFT_14786</name>
</gene>
<proteinExistence type="predicted"/>
<reference evidence="2" key="1">
    <citation type="submission" date="2013-07" db="EMBL/GenBank/DDBJ databases">
        <title>The genome of an arbuscular mycorrhizal fungus provides insights into the evolution of the oldest plant symbiosis.</title>
        <authorList>
            <consortium name="DOE Joint Genome Institute"/>
            <person name="Tisserant E."/>
            <person name="Malbreil M."/>
            <person name="Kuo A."/>
            <person name="Kohler A."/>
            <person name="Symeonidi A."/>
            <person name="Balestrini R."/>
            <person name="Charron P."/>
            <person name="Duensing N."/>
            <person name="Frei-dit-Frey N."/>
            <person name="Gianinazzi-Pearson V."/>
            <person name="Gilbert B."/>
            <person name="Handa Y."/>
            <person name="Hijri M."/>
            <person name="Kaul R."/>
            <person name="Kawaguchi M."/>
            <person name="Krajinski F."/>
            <person name="Lammers P."/>
            <person name="Lapierre D."/>
            <person name="Masclaux F.G."/>
            <person name="Murat C."/>
            <person name="Morin E."/>
            <person name="Ndikumana S."/>
            <person name="Pagni M."/>
            <person name="Petitpierre D."/>
            <person name="Requena N."/>
            <person name="Rosikiewicz P."/>
            <person name="Riley R."/>
            <person name="Saito K."/>
            <person name="San Clemente H."/>
            <person name="Shapiro H."/>
            <person name="van Tuinen D."/>
            <person name="Becard G."/>
            <person name="Bonfante P."/>
            <person name="Paszkowski U."/>
            <person name="Shachar-Hill Y."/>
            <person name="Young J.P."/>
            <person name="Sanders I.R."/>
            <person name="Henrissat B."/>
            <person name="Rensing S.A."/>
            <person name="Grigoriev I.V."/>
            <person name="Corradi N."/>
            <person name="Roux C."/>
            <person name="Martin F."/>
        </authorList>
    </citation>
    <scope>NUCLEOTIDE SEQUENCE</scope>
    <source>
        <strain evidence="2">DAOM 197198</strain>
    </source>
</reference>
<dbReference type="AlphaFoldDB" id="U9UWJ0"/>
<accession>U9UWJ0</accession>
<evidence type="ECO:0000256" key="1">
    <source>
        <dbReference type="SAM" id="Coils"/>
    </source>
</evidence>
<protein>
    <submittedName>
        <fullName evidence="2">Uncharacterized protein</fullName>
    </submittedName>
</protein>
<name>U9UWJ0_RHIID</name>
<keyword evidence="1" id="KW-0175">Coiled coil</keyword>
<dbReference type="VEuPathDB" id="FungiDB:RhiirFUN_021690"/>
<feature type="coiled-coil region" evidence="1">
    <location>
        <begin position="136"/>
        <end position="170"/>
    </location>
</feature>